<keyword evidence="3" id="KW-1185">Reference proteome</keyword>
<feature type="region of interest" description="Disordered" evidence="1">
    <location>
        <begin position="139"/>
        <end position="203"/>
    </location>
</feature>
<dbReference type="Pfam" id="PF11748">
    <property type="entry name" value="DUF3306"/>
    <property type="match status" value="1"/>
</dbReference>
<evidence type="ECO:0000256" key="1">
    <source>
        <dbReference type="SAM" id="MobiDB-lite"/>
    </source>
</evidence>
<gene>
    <name evidence="2" type="ORF">KPL78_23440</name>
</gene>
<name>A0ABS7AHP6_9PROT</name>
<protein>
    <submittedName>
        <fullName evidence="2">DUF3306 domain-containing protein</fullName>
    </submittedName>
</protein>
<dbReference type="EMBL" id="JAHYBZ010000009">
    <property type="protein sequence ID" value="MBW6400835.1"/>
    <property type="molecule type" value="Genomic_DNA"/>
</dbReference>
<comment type="caution">
    <text evidence="2">The sequence shown here is derived from an EMBL/GenBank/DDBJ whole genome shotgun (WGS) entry which is preliminary data.</text>
</comment>
<accession>A0ABS7AHP6</accession>
<reference evidence="2 3" key="1">
    <citation type="submission" date="2021-07" db="EMBL/GenBank/DDBJ databases">
        <authorList>
            <person name="So Y."/>
        </authorList>
    </citation>
    <scope>NUCLEOTIDE SEQUENCE [LARGE SCALE GENOMIC DNA]</scope>
    <source>
        <strain evidence="2 3">HJA6</strain>
    </source>
</reference>
<sequence length="203" mass="21428">MSDEGFLSRWSRRKRAAEAGIPVEEPQAAPVETPAPAEAPAPAAPQEVEEPPFDLASLPSIESLTAESDFAAFLHKAVPEALKRAALRKAWTLDPAIRDFIGLADYAWDYNASDGVPGGALHLSGDVKQMVARLFADAERPPAEVEQPAPEAEAPDAGLPTGDETPIVLAEAPVPIPAPEALESAPVRSEDPIPRRHGSALPS</sequence>
<dbReference type="Proteomes" id="UP001196565">
    <property type="component" value="Unassembled WGS sequence"/>
</dbReference>
<evidence type="ECO:0000313" key="2">
    <source>
        <dbReference type="EMBL" id="MBW6400835.1"/>
    </source>
</evidence>
<proteinExistence type="predicted"/>
<dbReference type="InterPro" id="IPR021735">
    <property type="entry name" value="DUF3306"/>
</dbReference>
<evidence type="ECO:0000313" key="3">
    <source>
        <dbReference type="Proteomes" id="UP001196565"/>
    </source>
</evidence>
<organism evidence="2 3">
    <name type="scientific">Roseomonas alba</name>
    <dbReference type="NCBI Taxonomy" id="2846776"/>
    <lineage>
        <taxon>Bacteria</taxon>
        <taxon>Pseudomonadati</taxon>
        <taxon>Pseudomonadota</taxon>
        <taxon>Alphaproteobacteria</taxon>
        <taxon>Acetobacterales</taxon>
        <taxon>Roseomonadaceae</taxon>
        <taxon>Roseomonas</taxon>
    </lineage>
</organism>
<feature type="compositionally biased region" description="Low complexity" evidence="1">
    <location>
        <begin position="22"/>
        <end position="36"/>
    </location>
</feature>
<feature type="region of interest" description="Disordered" evidence="1">
    <location>
        <begin position="17"/>
        <end position="59"/>
    </location>
</feature>
<dbReference type="RefSeq" id="WP_219765406.1">
    <property type="nucleotide sequence ID" value="NZ_JAHYBZ010000009.1"/>
</dbReference>